<name>A0ABW6XX39_9ACTN</name>
<keyword evidence="3" id="KW-1185">Reference proteome</keyword>
<sequence length="197" mass="20807">MHHFDVETLTPGRWRNGGGTTREIASRPVGAEDFGWRASVADIDRDGPFSTFGGVDRTLTLLAGDGVLLTSPGEFERLPARAGEPFAFSGDLALSAEVSSGGCRVLNIMVRRGNWTARVERVAGRVLAPSAHAGVFYVLRGRWQTGEDGHVLAAGQGVWWDEDGLAPGEGVEVGVGVEVAPLSPDAVALWADLTPMG</sequence>
<comment type="caution">
    <text evidence="2">The sequence shown here is derived from an EMBL/GenBank/DDBJ whole genome shotgun (WGS) entry which is preliminary data.</text>
</comment>
<organism evidence="2 3">
    <name type="scientific">Streptomyces flavochromogenes</name>
    <dbReference type="NCBI Taxonomy" id="68199"/>
    <lineage>
        <taxon>Bacteria</taxon>
        <taxon>Bacillati</taxon>
        <taxon>Actinomycetota</taxon>
        <taxon>Actinomycetes</taxon>
        <taxon>Kitasatosporales</taxon>
        <taxon>Streptomycetaceae</taxon>
        <taxon>Streptomyces</taxon>
    </lineage>
</organism>
<dbReference type="InterPro" id="IPR010282">
    <property type="entry name" value="Uncharacterised_HutD/Ves"/>
</dbReference>
<protein>
    <submittedName>
        <fullName evidence="2">HutD family protein</fullName>
    </submittedName>
</protein>
<evidence type="ECO:0000313" key="3">
    <source>
        <dbReference type="Proteomes" id="UP001602370"/>
    </source>
</evidence>
<dbReference type="Proteomes" id="UP001602370">
    <property type="component" value="Unassembled WGS sequence"/>
</dbReference>
<dbReference type="SUPFAM" id="SSF51182">
    <property type="entry name" value="RmlC-like cupins"/>
    <property type="match status" value="1"/>
</dbReference>
<dbReference type="Pfam" id="PF05962">
    <property type="entry name" value="HutD"/>
    <property type="match status" value="1"/>
</dbReference>
<proteinExistence type="predicted"/>
<gene>
    <name evidence="2" type="ORF">ACFY8C_27745</name>
</gene>
<dbReference type="CDD" id="cd20293">
    <property type="entry name" value="cupin_HutD_N"/>
    <property type="match status" value="1"/>
</dbReference>
<dbReference type="PANTHER" id="PTHR37943">
    <property type="entry name" value="PROTEIN VES"/>
    <property type="match status" value="1"/>
</dbReference>
<dbReference type="Gene3D" id="2.60.120.10">
    <property type="entry name" value="Jelly Rolls"/>
    <property type="match status" value="1"/>
</dbReference>
<reference evidence="2 3" key="1">
    <citation type="submission" date="2024-10" db="EMBL/GenBank/DDBJ databases">
        <title>The Natural Products Discovery Center: Release of the First 8490 Sequenced Strains for Exploring Actinobacteria Biosynthetic Diversity.</title>
        <authorList>
            <person name="Kalkreuter E."/>
            <person name="Kautsar S.A."/>
            <person name="Yang D."/>
            <person name="Bader C.D."/>
            <person name="Teijaro C.N."/>
            <person name="Fluegel L."/>
            <person name="Davis C.M."/>
            <person name="Simpson J.R."/>
            <person name="Lauterbach L."/>
            <person name="Steele A.D."/>
            <person name="Gui C."/>
            <person name="Meng S."/>
            <person name="Li G."/>
            <person name="Viehrig K."/>
            <person name="Ye F."/>
            <person name="Su P."/>
            <person name="Kiefer A.F."/>
            <person name="Nichols A."/>
            <person name="Cepeda A.J."/>
            <person name="Yan W."/>
            <person name="Fan B."/>
            <person name="Jiang Y."/>
            <person name="Adhikari A."/>
            <person name="Zheng C.-J."/>
            <person name="Schuster L."/>
            <person name="Cowan T.M."/>
            <person name="Smanski M.J."/>
            <person name="Chevrette M.G."/>
            <person name="De Carvalho L.P.S."/>
            <person name="Shen B."/>
        </authorList>
    </citation>
    <scope>NUCLEOTIDE SEQUENCE [LARGE SCALE GENOMIC DNA]</scope>
    <source>
        <strain evidence="2 3">NPDC012605</strain>
    </source>
</reference>
<dbReference type="RefSeq" id="WP_388309427.1">
    <property type="nucleotide sequence ID" value="NZ_JBIBDZ010000009.1"/>
</dbReference>
<dbReference type="InterPro" id="IPR014710">
    <property type="entry name" value="RmlC-like_jellyroll"/>
</dbReference>
<evidence type="ECO:0000313" key="2">
    <source>
        <dbReference type="EMBL" id="MFF5922096.1"/>
    </source>
</evidence>
<evidence type="ECO:0000256" key="1">
    <source>
        <dbReference type="SAM" id="MobiDB-lite"/>
    </source>
</evidence>
<dbReference type="PANTHER" id="PTHR37943:SF1">
    <property type="entry name" value="PROTEIN VES"/>
    <property type="match status" value="1"/>
</dbReference>
<dbReference type="InterPro" id="IPR011051">
    <property type="entry name" value="RmlC_Cupin_sf"/>
</dbReference>
<feature type="region of interest" description="Disordered" evidence="1">
    <location>
        <begin position="1"/>
        <end position="24"/>
    </location>
</feature>
<dbReference type="EMBL" id="JBIBDZ010000009">
    <property type="protein sequence ID" value="MFF5922096.1"/>
    <property type="molecule type" value="Genomic_DNA"/>
</dbReference>
<accession>A0ABW6XX39</accession>